<comment type="caution">
    <text evidence="2">The sequence shown here is derived from an EMBL/GenBank/DDBJ whole genome shotgun (WGS) entry which is preliminary data.</text>
</comment>
<dbReference type="SMART" id="SM00530">
    <property type="entry name" value="HTH_XRE"/>
    <property type="match status" value="1"/>
</dbReference>
<gene>
    <name evidence="2" type="ORF">J2W61_001348</name>
</gene>
<dbReference type="AlphaFoldDB" id="A0AAW8LSM0"/>
<dbReference type="Pfam" id="PF01381">
    <property type="entry name" value="HTH_3"/>
    <property type="match status" value="1"/>
</dbReference>
<reference evidence="2" key="1">
    <citation type="submission" date="2023-07" db="EMBL/GenBank/DDBJ databases">
        <title>Sorghum-associated microbial communities from plants grown in Nebraska, USA.</title>
        <authorList>
            <person name="Schachtman D."/>
        </authorList>
    </citation>
    <scope>NUCLEOTIDE SEQUENCE</scope>
    <source>
        <strain evidence="2">1457</strain>
    </source>
</reference>
<evidence type="ECO:0000313" key="2">
    <source>
        <dbReference type="EMBL" id="MDR6701520.1"/>
    </source>
</evidence>
<name>A0AAW8LSM0_AGRTU</name>
<dbReference type="InterPro" id="IPR010982">
    <property type="entry name" value="Lambda_DNA-bd_dom_sf"/>
</dbReference>
<accession>A0AAW8LSM0</accession>
<dbReference type="SUPFAM" id="SSF47413">
    <property type="entry name" value="lambda repressor-like DNA-binding domains"/>
    <property type="match status" value="1"/>
</dbReference>
<dbReference type="EC" id="1.17.4.1" evidence="2"/>
<dbReference type="GO" id="GO:0004748">
    <property type="term" value="F:ribonucleoside-diphosphate reductase activity, thioredoxin disulfide as acceptor"/>
    <property type="evidence" value="ECO:0007669"/>
    <property type="project" value="UniProtKB-EC"/>
</dbReference>
<sequence>MIRFHAPKISSIEDVSTIPNEGRAEISEIEDIQGMGIADWRARLQDALEASGKSAREVSLAAGKGPGYVHSILKEGKEPTVDNLIAICGVLNVSLSQVIYGIEMSAETAEILSLLENSPNARDGILKILRDKTRA</sequence>
<feature type="domain" description="HTH cro/C1-type" evidence="1">
    <location>
        <begin position="44"/>
        <end position="98"/>
    </location>
</feature>
<dbReference type="Gene3D" id="1.10.260.40">
    <property type="entry name" value="lambda repressor-like DNA-binding domains"/>
    <property type="match status" value="1"/>
</dbReference>
<evidence type="ECO:0000259" key="1">
    <source>
        <dbReference type="PROSITE" id="PS50943"/>
    </source>
</evidence>
<proteinExistence type="predicted"/>
<dbReference type="Proteomes" id="UP001265315">
    <property type="component" value="Unassembled WGS sequence"/>
</dbReference>
<dbReference type="GO" id="GO:0003677">
    <property type="term" value="F:DNA binding"/>
    <property type="evidence" value="ECO:0007669"/>
    <property type="project" value="InterPro"/>
</dbReference>
<keyword evidence="2" id="KW-0560">Oxidoreductase</keyword>
<protein>
    <submittedName>
        <fullName evidence="2">Ribonucleoside-diphosphate reductase alpha chain</fullName>
        <ecNumber evidence="2">1.17.4.1</ecNumber>
    </submittedName>
</protein>
<evidence type="ECO:0000313" key="3">
    <source>
        <dbReference type="Proteomes" id="UP001265315"/>
    </source>
</evidence>
<organism evidence="2 3">
    <name type="scientific">Agrobacterium tumefaciens</name>
    <dbReference type="NCBI Taxonomy" id="358"/>
    <lineage>
        <taxon>Bacteria</taxon>
        <taxon>Pseudomonadati</taxon>
        <taxon>Pseudomonadota</taxon>
        <taxon>Alphaproteobacteria</taxon>
        <taxon>Hyphomicrobiales</taxon>
        <taxon>Rhizobiaceae</taxon>
        <taxon>Rhizobium/Agrobacterium group</taxon>
        <taxon>Agrobacterium</taxon>
        <taxon>Agrobacterium tumefaciens complex</taxon>
    </lineage>
</organism>
<dbReference type="InterPro" id="IPR001387">
    <property type="entry name" value="Cro/C1-type_HTH"/>
</dbReference>
<dbReference type="PROSITE" id="PS50943">
    <property type="entry name" value="HTH_CROC1"/>
    <property type="match status" value="1"/>
</dbReference>
<dbReference type="EMBL" id="JAVDSW010000001">
    <property type="protein sequence ID" value="MDR6701520.1"/>
    <property type="molecule type" value="Genomic_DNA"/>
</dbReference>
<dbReference type="RefSeq" id="WP_236773338.1">
    <property type="nucleotide sequence ID" value="NZ_JAGIPM010000001.1"/>
</dbReference>